<feature type="compositionally biased region" description="Polar residues" evidence="2">
    <location>
        <begin position="14"/>
        <end position="44"/>
    </location>
</feature>
<proteinExistence type="predicted"/>
<reference evidence="3 4" key="1">
    <citation type="journal article" date="2019" name="Nat. Ecol. Evol.">
        <title>Megaphylogeny resolves global patterns of mushroom evolution.</title>
        <authorList>
            <person name="Varga T."/>
            <person name="Krizsan K."/>
            <person name="Foldi C."/>
            <person name="Dima B."/>
            <person name="Sanchez-Garcia M."/>
            <person name="Sanchez-Ramirez S."/>
            <person name="Szollosi G.J."/>
            <person name="Szarkandi J.G."/>
            <person name="Papp V."/>
            <person name="Albert L."/>
            <person name="Andreopoulos W."/>
            <person name="Angelini C."/>
            <person name="Antonin V."/>
            <person name="Barry K.W."/>
            <person name="Bougher N.L."/>
            <person name="Buchanan P."/>
            <person name="Buyck B."/>
            <person name="Bense V."/>
            <person name="Catcheside P."/>
            <person name="Chovatia M."/>
            <person name="Cooper J."/>
            <person name="Damon W."/>
            <person name="Desjardin D."/>
            <person name="Finy P."/>
            <person name="Geml J."/>
            <person name="Haridas S."/>
            <person name="Hughes K."/>
            <person name="Justo A."/>
            <person name="Karasinski D."/>
            <person name="Kautmanova I."/>
            <person name="Kiss B."/>
            <person name="Kocsube S."/>
            <person name="Kotiranta H."/>
            <person name="LaButti K.M."/>
            <person name="Lechner B.E."/>
            <person name="Liimatainen K."/>
            <person name="Lipzen A."/>
            <person name="Lukacs Z."/>
            <person name="Mihaltcheva S."/>
            <person name="Morgado L.N."/>
            <person name="Niskanen T."/>
            <person name="Noordeloos M.E."/>
            <person name="Ohm R.A."/>
            <person name="Ortiz-Santana B."/>
            <person name="Ovrebo C."/>
            <person name="Racz N."/>
            <person name="Riley R."/>
            <person name="Savchenko A."/>
            <person name="Shiryaev A."/>
            <person name="Soop K."/>
            <person name="Spirin V."/>
            <person name="Szebenyi C."/>
            <person name="Tomsovsky M."/>
            <person name="Tulloss R.E."/>
            <person name="Uehling J."/>
            <person name="Grigoriev I.V."/>
            <person name="Vagvolgyi C."/>
            <person name="Papp T."/>
            <person name="Martin F.M."/>
            <person name="Miettinen O."/>
            <person name="Hibbett D.S."/>
            <person name="Nagy L.G."/>
        </authorList>
    </citation>
    <scope>NUCLEOTIDE SEQUENCE [LARGE SCALE GENOMIC DNA]</scope>
    <source>
        <strain evidence="3 4">CBS 121175</strain>
    </source>
</reference>
<dbReference type="AlphaFoldDB" id="A0A5C3L8U6"/>
<feature type="coiled-coil region" evidence="1">
    <location>
        <begin position="86"/>
        <end position="120"/>
    </location>
</feature>
<protein>
    <submittedName>
        <fullName evidence="3">Uncharacterized protein</fullName>
    </submittedName>
</protein>
<name>A0A5C3L8U6_COPMA</name>
<evidence type="ECO:0000313" key="4">
    <source>
        <dbReference type="Proteomes" id="UP000307440"/>
    </source>
</evidence>
<evidence type="ECO:0000313" key="3">
    <source>
        <dbReference type="EMBL" id="TFK29072.1"/>
    </source>
</evidence>
<feature type="region of interest" description="Disordered" evidence="2">
    <location>
        <begin position="1"/>
        <end position="46"/>
    </location>
</feature>
<evidence type="ECO:0000256" key="2">
    <source>
        <dbReference type="SAM" id="MobiDB-lite"/>
    </source>
</evidence>
<dbReference type="EMBL" id="ML210151">
    <property type="protein sequence ID" value="TFK29072.1"/>
    <property type="molecule type" value="Genomic_DNA"/>
</dbReference>
<keyword evidence="1" id="KW-0175">Coiled coil</keyword>
<feature type="compositionally biased region" description="Basic and acidic residues" evidence="2">
    <location>
        <begin position="1"/>
        <end position="13"/>
    </location>
</feature>
<organism evidence="3 4">
    <name type="scientific">Coprinopsis marcescibilis</name>
    <name type="common">Agaric fungus</name>
    <name type="synonym">Psathyrella marcescibilis</name>
    <dbReference type="NCBI Taxonomy" id="230819"/>
    <lineage>
        <taxon>Eukaryota</taxon>
        <taxon>Fungi</taxon>
        <taxon>Dikarya</taxon>
        <taxon>Basidiomycota</taxon>
        <taxon>Agaricomycotina</taxon>
        <taxon>Agaricomycetes</taxon>
        <taxon>Agaricomycetidae</taxon>
        <taxon>Agaricales</taxon>
        <taxon>Agaricineae</taxon>
        <taxon>Psathyrellaceae</taxon>
        <taxon>Coprinopsis</taxon>
    </lineage>
</organism>
<evidence type="ECO:0000256" key="1">
    <source>
        <dbReference type="SAM" id="Coils"/>
    </source>
</evidence>
<accession>A0A5C3L8U6</accession>
<keyword evidence="4" id="KW-1185">Reference proteome</keyword>
<dbReference type="Proteomes" id="UP000307440">
    <property type="component" value="Unassembled WGS sequence"/>
</dbReference>
<gene>
    <name evidence="3" type="ORF">FA15DRAFT_424679</name>
</gene>
<sequence length="155" mass="17770">MSTREHDQADRQQLDSVTVQVESVATEFSNGSTTNPAAESSSAEHQPVSMLPNTREANLNHCNVSAAKEIYHVTMNGDTRLLQGSIDELFAEMKIFKNERDRLQEENRMLQEKAQDRVRRQGVFSAPYRDNRLQEQQPQVISRREKLLRKLLCLG</sequence>